<evidence type="ECO:0000313" key="4">
    <source>
        <dbReference type="Proteomes" id="UP001595596"/>
    </source>
</evidence>
<dbReference type="Proteomes" id="UP001595596">
    <property type="component" value="Unassembled WGS sequence"/>
</dbReference>
<evidence type="ECO:0000256" key="1">
    <source>
        <dbReference type="SAM" id="MobiDB-lite"/>
    </source>
</evidence>
<evidence type="ECO:0000313" key="3">
    <source>
        <dbReference type="EMBL" id="MFC3571241.1"/>
    </source>
</evidence>
<feature type="region of interest" description="Disordered" evidence="1">
    <location>
        <begin position="49"/>
        <end position="72"/>
    </location>
</feature>
<accession>A0ABV7S4S1</accession>
<keyword evidence="2" id="KW-0472">Membrane</keyword>
<reference evidence="4" key="1">
    <citation type="journal article" date="2019" name="Int. J. Syst. Evol. Microbiol.">
        <title>The Global Catalogue of Microorganisms (GCM) 10K type strain sequencing project: providing services to taxonomists for standard genome sequencing and annotation.</title>
        <authorList>
            <consortium name="The Broad Institute Genomics Platform"/>
            <consortium name="The Broad Institute Genome Sequencing Center for Infectious Disease"/>
            <person name="Wu L."/>
            <person name="Ma J."/>
        </authorList>
    </citation>
    <scope>NUCLEOTIDE SEQUENCE [LARGE SCALE GENOMIC DNA]</scope>
    <source>
        <strain evidence="4">VKM B-3226</strain>
    </source>
</reference>
<proteinExistence type="predicted"/>
<keyword evidence="2" id="KW-1133">Transmembrane helix</keyword>
<name>A0ABV7S4S1_9RHOB</name>
<keyword evidence="2" id="KW-0812">Transmembrane</keyword>
<gene>
    <name evidence="3" type="ORF">ACFOMP_17455</name>
</gene>
<dbReference type="RefSeq" id="WP_379032895.1">
    <property type="nucleotide sequence ID" value="NZ_JBHRXE010000054.1"/>
</dbReference>
<protein>
    <recommendedName>
        <fullName evidence="5">Conjugal transfer protein TrbI</fullName>
    </recommendedName>
</protein>
<organism evidence="3 4">
    <name type="scientific">Paracoccus simplex</name>
    <dbReference type="NCBI Taxonomy" id="2086346"/>
    <lineage>
        <taxon>Bacteria</taxon>
        <taxon>Pseudomonadati</taxon>
        <taxon>Pseudomonadota</taxon>
        <taxon>Alphaproteobacteria</taxon>
        <taxon>Rhodobacterales</taxon>
        <taxon>Paracoccaceae</taxon>
        <taxon>Paracoccus</taxon>
    </lineage>
</organism>
<sequence>MANEDPAGIPEQIRQNRPFFLVLGLAFVISIGTFLFILFLDTDSKDIERNAPPAVTSPAPAPAGQAGTQANG</sequence>
<feature type="transmembrane region" description="Helical" evidence="2">
    <location>
        <begin position="20"/>
        <end position="40"/>
    </location>
</feature>
<evidence type="ECO:0008006" key="5">
    <source>
        <dbReference type="Google" id="ProtNLM"/>
    </source>
</evidence>
<dbReference type="EMBL" id="JBHRXE010000054">
    <property type="protein sequence ID" value="MFC3571241.1"/>
    <property type="molecule type" value="Genomic_DNA"/>
</dbReference>
<feature type="compositionally biased region" description="Low complexity" evidence="1">
    <location>
        <begin position="51"/>
        <end position="72"/>
    </location>
</feature>
<evidence type="ECO:0000256" key="2">
    <source>
        <dbReference type="SAM" id="Phobius"/>
    </source>
</evidence>
<comment type="caution">
    <text evidence="3">The sequence shown here is derived from an EMBL/GenBank/DDBJ whole genome shotgun (WGS) entry which is preliminary data.</text>
</comment>
<keyword evidence="4" id="KW-1185">Reference proteome</keyword>